<gene>
    <name evidence="2" type="ORF">IP93_02048</name>
</gene>
<keyword evidence="3" id="KW-1185">Reference proteome</keyword>
<dbReference type="Gene3D" id="2.120.10.30">
    <property type="entry name" value="TolB, C-terminal domain"/>
    <property type="match status" value="1"/>
</dbReference>
<evidence type="ECO:0000313" key="3">
    <source>
        <dbReference type="Proteomes" id="UP000316471"/>
    </source>
</evidence>
<dbReference type="SUPFAM" id="SSF50956">
    <property type="entry name" value="Thermostable phytase (3-phytase)"/>
    <property type="match status" value="1"/>
</dbReference>
<dbReference type="PANTHER" id="PTHR24104">
    <property type="entry name" value="E3 UBIQUITIN-PROTEIN LIGASE NHLRC1-RELATED"/>
    <property type="match status" value="1"/>
</dbReference>
<organism evidence="2 3">
    <name type="scientific">Aerolutibacter ruishenii</name>
    <dbReference type="NCBI Taxonomy" id="686800"/>
    <lineage>
        <taxon>Bacteria</taxon>
        <taxon>Pseudomonadati</taxon>
        <taxon>Pseudomonadota</taxon>
        <taxon>Gammaproteobacteria</taxon>
        <taxon>Lysobacterales</taxon>
        <taxon>Lysobacteraceae</taxon>
        <taxon>Aerolutibacter</taxon>
    </lineage>
</organism>
<dbReference type="Proteomes" id="UP000316471">
    <property type="component" value="Unassembled WGS sequence"/>
</dbReference>
<accession>A0A562LP88</accession>
<sequence length="327" mass="36178">MIPESFVSAEIRGEELDSLATWPAEDGHTWLIATAKTSHRLLVFDADSGALLRTFGFLGKGTGEFRRPNGVAVHGDLLFVVERDNRRVQTFRLPGFTPAGTFGTGQLRSPYGLWVQEIAPGELEVFVTDSFMYGERYDVVPPFEELDQRVRRFRVTVPEDRPVQARYAGSFGDTHPDTALRMVESIAGDPANGRLLIADEDRRHHSTLREYTLEGRYTGRQLPESSFGAEAEGIALWQCQGDAGYWIVVDQLAPRAVFHVFDRNTLRPVGSFRGEVTAYTDGIALHAATTAAFPTGALFAVHDDKAVAAFDLQEVARVFDLPAGCTR</sequence>
<protein>
    <submittedName>
        <fullName evidence="2">3-phytase</fullName>
    </submittedName>
</protein>
<dbReference type="GO" id="GO:0016158">
    <property type="term" value="F:inositol hexakisphosphate 3-phosphatase activity"/>
    <property type="evidence" value="ECO:0007669"/>
    <property type="project" value="InterPro"/>
</dbReference>
<dbReference type="AlphaFoldDB" id="A0A562LP88"/>
<dbReference type="InterPro" id="IPR011042">
    <property type="entry name" value="6-blade_b-propeller_TolB-like"/>
</dbReference>
<dbReference type="InterPro" id="IPR003431">
    <property type="entry name" value="B-propeller_Phytase"/>
</dbReference>
<dbReference type="PROSITE" id="PS51662">
    <property type="entry name" value="BP_PHYTASE"/>
    <property type="match status" value="1"/>
</dbReference>
<name>A0A562LP88_9GAMM</name>
<evidence type="ECO:0000313" key="2">
    <source>
        <dbReference type="EMBL" id="TWI09432.1"/>
    </source>
</evidence>
<dbReference type="InterPro" id="IPR050952">
    <property type="entry name" value="TRIM-NHL_E3_ligases"/>
</dbReference>
<comment type="caution">
    <text evidence="2">The sequence shown here is derived from an EMBL/GenBank/DDBJ whole genome shotgun (WGS) entry which is preliminary data.</text>
</comment>
<feature type="domain" description="BPP" evidence="1">
    <location>
        <begin position="1"/>
        <end position="319"/>
    </location>
</feature>
<dbReference type="PANTHER" id="PTHR24104:SF25">
    <property type="entry name" value="PROTEIN LIN-41"/>
    <property type="match status" value="1"/>
</dbReference>
<dbReference type="GO" id="GO:0008270">
    <property type="term" value="F:zinc ion binding"/>
    <property type="evidence" value="ECO:0007669"/>
    <property type="project" value="UniProtKB-KW"/>
</dbReference>
<dbReference type="EMBL" id="VLKP01000008">
    <property type="protein sequence ID" value="TWI09432.1"/>
    <property type="molecule type" value="Genomic_DNA"/>
</dbReference>
<proteinExistence type="predicted"/>
<evidence type="ECO:0000259" key="1">
    <source>
        <dbReference type="PROSITE" id="PS51662"/>
    </source>
</evidence>
<reference evidence="2 3" key="1">
    <citation type="journal article" date="2015" name="Stand. Genomic Sci.">
        <title>Genomic Encyclopedia of Bacterial and Archaeal Type Strains, Phase III: the genomes of soil and plant-associated and newly described type strains.</title>
        <authorList>
            <person name="Whitman W.B."/>
            <person name="Woyke T."/>
            <person name="Klenk H.P."/>
            <person name="Zhou Y."/>
            <person name="Lilburn T.G."/>
            <person name="Beck B.J."/>
            <person name="De Vos P."/>
            <person name="Vandamme P."/>
            <person name="Eisen J.A."/>
            <person name="Garrity G."/>
            <person name="Hugenholtz P."/>
            <person name="Kyrpides N.C."/>
        </authorList>
    </citation>
    <scope>NUCLEOTIDE SEQUENCE [LARGE SCALE GENOMIC DNA]</scope>
    <source>
        <strain evidence="2 3">CGMCC 1.10136</strain>
    </source>
</reference>